<feature type="compositionally biased region" description="Polar residues" evidence="1">
    <location>
        <begin position="1"/>
        <end position="30"/>
    </location>
</feature>
<proteinExistence type="predicted"/>
<reference evidence="2" key="1">
    <citation type="journal article" date="2020" name="Fungal Divers.">
        <title>Resolving the Mortierellaceae phylogeny through synthesis of multi-gene phylogenetics and phylogenomics.</title>
        <authorList>
            <person name="Vandepol N."/>
            <person name="Liber J."/>
            <person name="Desiro A."/>
            <person name="Na H."/>
            <person name="Kennedy M."/>
            <person name="Barry K."/>
            <person name="Grigoriev I.V."/>
            <person name="Miller A.N."/>
            <person name="O'Donnell K."/>
            <person name="Stajich J.E."/>
            <person name="Bonito G."/>
        </authorList>
    </citation>
    <scope>NUCLEOTIDE SEQUENCE</scope>
    <source>
        <strain evidence="2">REB-010B</strain>
    </source>
</reference>
<name>A0A9P6UZ46_9FUNG</name>
<accession>A0A9P6UZ46</accession>
<evidence type="ECO:0000256" key="1">
    <source>
        <dbReference type="SAM" id="MobiDB-lite"/>
    </source>
</evidence>
<evidence type="ECO:0000313" key="2">
    <source>
        <dbReference type="EMBL" id="KAG0327265.1"/>
    </source>
</evidence>
<evidence type="ECO:0000313" key="3">
    <source>
        <dbReference type="Proteomes" id="UP000738325"/>
    </source>
</evidence>
<feature type="region of interest" description="Disordered" evidence="1">
    <location>
        <begin position="139"/>
        <end position="193"/>
    </location>
</feature>
<feature type="region of interest" description="Disordered" evidence="1">
    <location>
        <begin position="205"/>
        <end position="301"/>
    </location>
</feature>
<dbReference type="Proteomes" id="UP000738325">
    <property type="component" value="Unassembled WGS sequence"/>
</dbReference>
<gene>
    <name evidence="2" type="ORF">BGZ99_008026</name>
</gene>
<feature type="compositionally biased region" description="Polar residues" evidence="1">
    <location>
        <begin position="156"/>
        <end position="190"/>
    </location>
</feature>
<comment type="caution">
    <text evidence="2">The sequence shown here is derived from an EMBL/GenBank/DDBJ whole genome shotgun (WGS) entry which is preliminary data.</text>
</comment>
<protein>
    <submittedName>
        <fullName evidence="2">Uncharacterized protein</fullName>
    </submittedName>
</protein>
<feature type="compositionally biased region" description="Polar residues" evidence="1">
    <location>
        <begin position="252"/>
        <end position="269"/>
    </location>
</feature>
<dbReference type="AlphaFoldDB" id="A0A9P6UZ46"/>
<feature type="compositionally biased region" description="Basic and acidic residues" evidence="1">
    <location>
        <begin position="274"/>
        <end position="284"/>
    </location>
</feature>
<keyword evidence="3" id="KW-1185">Reference proteome</keyword>
<dbReference type="EMBL" id="JAAAIP010000060">
    <property type="protein sequence ID" value="KAG0327265.1"/>
    <property type="molecule type" value="Genomic_DNA"/>
</dbReference>
<feature type="region of interest" description="Disordered" evidence="1">
    <location>
        <begin position="1"/>
        <end position="57"/>
    </location>
</feature>
<feature type="compositionally biased region" description="Polar residues" evidence="1">
    <location>
        <begin position="229"/>
        <end position="244"/>
    </location>
</feature>
<dbReference type="OrthoDB" id="2414619at2759"/>
<organism evidence="2 3">
    <name type="scientific">Dissophora globulifera</name>
    <dbReference type="NCBI Taxonomy" id="979702"/>
    <lineage>
        <taxon>Eukaryota</taxon>
        <taxon>Fungi</taxon>
        <taxon>Fungi incertae sedis</taxon>
        <taxon>Mucoromycota</taxon>
        <taxon>Mortierellomycotina</taxon>
        <taxon>Mortierellomycetes</taxon>
        <taxon>Mortierellales</taxon>
        <taxon>Mortierellaceae</taxon>
        <taxon>Dissophora</taxon>
    </lineage>
</organism>
<feature type="compositionally biased region" description="Polar residues" evidence="1">
    <location>
        <begin position="205"/>
        <end position="217"/>
    </location>
</feature>
<feature type="compositionally biased region" description="Low complexity" evidence="1">
    <location>
        <begin position="40"/>
        <end position="57"/>
    </location>
</feature>
<sequence>MSHQRASSASTISNAFDNTSGNRPATNTFNKGAMGMATDSTSTSPPTSSSTPLSISVPRQRSFSSSFSLAATSPRTFVTVPNSATGASFLAAFPSPLSPSSASAPNYSANNNNNASTAPALHRRFSSSFNQLNQIAVSSTAAGSQTAERGRRASFFSGTSPPMMTAINTSATPSTTDPNRTSPTSATGTAPVTAGGLFRKFSTTGRSAGASMSSSLPFSAGHPFDKNDTGPTTLGESGHIQSNSEELRHSVSLATAQQQQHDAGSTNGLLSAVDKLKPSQDKHSRSSSPMRSMILNGQMLD</sequence>